<protein>
    <recommendedName>
        <fullName evidence="4">Secreted protein</fullName>
    </recommendedName>
</protein>
<comment type="caution">
    <text evidence="2">The sequence shown here is derived from an EMBL/GenBank/DDBJ whole genome shotgun (WGS) entry which is preliminary data.</text>
</comment>
<gene>
    <name evidence="2" type="ORF">PGT21_029745</name>
</gene>
<keyword evidence="3" id="KW-1185">Reference proteome</keyword>
<dbReference type="OrthoDB" id="2495945at2759"/>
<accession>A0A5B0MEP8</accession>
<evidence type="ECO:0000313" key="2">
    <source>
        <dbReference type="EMBL" id="KAA1075132.1"/>
    </source>
</evidence>
<reference evidence="2 3" key="1">
    <citation type="submission" date="2019-05" db="EMBL/GenBank/DDBJ databases">
        <title>Emergence of the Ug99 lineage of the wheat stem rust pathogen through somatic hybridization.</title>
        <authorList>
            <person name="Li F."/>
            <person name="Upadhyaya N.M."/>
            <person name="Sperschneider J."/>
            <person name="Matny O."/>
            <person name="Nguyen-Phuc H."/>
            <person name="Mago R."/>
            <person name="Raley C."/>
            <person name="Miller M.E."/>
            <person name="Silverstein K.A.T."/>
            <person name="Henningsen E."/>
            <person name="Hirsch C.D."/>
            <person name="Visser B."/>
            <person name="Pretorius Z.A."/>
            <person name="Steffenson B.J."/>
            <person name="Schwessinger B."/>
            <person name="Dodds P.N."/>
            <person name="Figueroa M."/>
        </authorList>
    </citation>
    <scope>NUCLEOTIDE SEQUENCE [LARGE SCALE GENOMIC DNA]</scope>
    <source>
        <strain evidence="2">21-0</strain>
    </source>
</reference>
<keyword evidence="1" id="KW-0732">Signal</keyword>
<feature type="signal peptide" evidence="1">
    <location>
        <begin position="1"/>
        <end position="20"/>
    </location>
</feature>
<organism evidence="2 3">
    <name type="scientific">Puccinia graminis f. sp. tritici</name>
    <dbReference type="NCBI Taxonomy" id="56615"/>
    <lineage>
        <taxon>Eukaryota</taxon>
        <taxon>Fungi</taxon>
        <taxon>Dikarya</taxon>
        <taxon>Basidiomycota</taxon>
        <taxon>Pucciniomycotina</taxon>
        <taxon>Pucciniomycetes</taxon>
        <taxon>Pucciniales</taxon>
        <taxon>Pucciniaceae</taxon>
        <taxon>Puccinia</taxon>
    </lineage>
</organism>
<dbReference type="Proteomes" id="UP000324748">
    <property type="component" value="Unassembled WGS sequence"/>
</dbReference>
<evidence type="ECO:0008006" key="4">
    <source>
        <dbReference type="Google" id="ProtNLM"/>
    </source>
</evidence>
<name>A0A5B0MEP8_PUCGR</name>
<sequence>MVSLTYLITLLSVLVAVSRAEDVTTVKNENVDAKWRGGYFGFNSMYNMNSWYAYSGLSMQLMGGSWLNNWAGMLPGCSGGLLFPSAWSMNGFFAKAAEEAHSVSRRAITLDAEQFFRRDQVADSATCLNNKGVHEVYSKTDCKNAAKILHEKNVHTASSGNCQLSLYTAKEKVFAKQLPDQMLMKAADRILSTCGEKATHPKDSNPLHIKDDQVAMLLSRPSRQ</sequence>
<proteinExistence type="predicted"/>
<evidence type="ECO:0000256" key="1">
    <source>
        <dbReference type="SAM" id="SignalP"/>
    </source>
</evidence>
<evidence type="ECO:0000313" key="3">
    <source>
        <dbReference type="Proteomes" id="UP000324748"/>
    </source>
</evidence>
<dbReference type="EMBL" id="VSWC01000157">
    <property type="protein sequence ID" value="KAA1075132.1"/>
    <property type="molecule type" value="Genomic_DNA"/>
</dbReference>
<feature type="chain" id="PRO_5022885034" description="Secreted protein" evidence="1">
    <location>
        <begin position="21"/>
        <end position="224"/>
    </location>
</feature>
<dbReference type="AlphaFoldDB" id="A0A5B0MEP8"/>